<dbReference type="CDD" id="cd17928">
    <property type="entry name" value="DEXDc_SecA"/>
    <property type="match status" value="1"/>
</dbReference>
<dbReference type="Pfam" id="PF02810">
    <property type="entry name" value="SEC-C"/>
    <property type="match status" value="1"/>
</dbReference>
<keyword evidence="8 15" id="KW-0547">Nucleotide-binding</keyword>
<keyword evidence="12 15" id="KW-1278">Translocase</keyword>
<keyword evidence="11 15" id="KW-0653">Protein transport</keyword>
<dbReference type="GO" id="GO:0005524">
    <property type="term" value="F:ATP binding"/>
    <property type="evidence" value="ECO:0007669"/>
    <property type="project" value="UniProtKB-UniRule"/>
</dbReference>
<evidence type="ECO:0000256" key="2">
    <source>
        <dbReference type="ARBA" id="ARBA00007650"/>
    </source>
</evidence>
<dbReference type="HAMAP" id="MF_01382">
    <property type="entry name" value="SecA"/>
    <property type="match status" value="1"/>
</dbReference>
<keyword evidence="13 15" id="KW-0811">Translocation</keyword>
<keyword evidence="10 15" id="KW-0067">ATP-binding</keyword>
<dbReference type="SUPFAM" id="SSF52540">
    <property type="entry name" value="P-loop containing nucleoside triphosphate hydrolases"/>
    <property type="match status" value="2"/>
</dbReference>
<evidence type="ECO:0000256" key="4">
    <source>
        <dbReference type="ARBA" id="ARBA00022475"/>
    </source>
</evidence>
<dbReference type="SUPFAM" id="SSF81886">
    <property type="entry name" value="Helical scaffold and wing domains of SecA"/>
    <property type="match status" value="1"/>
</dbReference>
<dbReference type="InterPro" id="IPR004027">
    <property type="entry name" value="SEC_C_motif"/>
</dbReference>
<evidence type="ECO:0000313" key="22">
    <source>
        <dbReference type="Proteomes" id="UP000325372"/>
    </source>
</evidence>
<comment type="caution">
    <text evidence="21">The sequence shown here is derived from an EMBL/GenBank/DDBJ whole genome shotgun (WGS) entry which is preliminary data.</text>
</comment>
<evidence type="ECO:0000256" key="14">
    <source>
        <dbReference type="ARBA" id="ARBA00023136"/>
    </source>
</evidence>
<feature type="domain" description="Helicase C-terminal" evidence="19">
    <location>
        <begin position="437"/>
        <end position="636"/>
    </location>
</feature>
<evidence type="ECO:0000259" key="18">
    <source>
        <dbReference type="PROSITE" id="PS51192"/>
    </source>
</evidence>
<dbReference type="Pfam" id="PF21090">
    <property type="entry name" value="P-loop_SecA"/>
    <property type="match status" value="1"/>
</dbReference>
<dbReference type="GO" id="GO:0065002">
    <property type="term" value="P:intracellular protein transmembrane transport"/>
    <property type="evidence" value="ECO:0007669"/>
    <property type="project" value="UniProtKB-UniRule"/>
</dbReference>
<feature type="binding site" evidence="15">
    <location>
        <position position="512"/>
    </location>
    <ligand>
        <name>ATP</name>
        <dbReference type="ChEBI" id="CHEBI:30616"/>
    </ligand>
</feature>
<dbReference type="InterPro" id="IPR027417">
    <property type="entry name" value="P-loop_NTPase"/>
</dbReference>
<evidence type="ECO:0000256" key="15">
    <source>
        <dbReference type="HAMAP-Rule" id="MF_01382"/>
    </source>
</evidence>
<dbReference type="InterPro" id="IPR020937">
    <property type="entry name" value="SecA_CS"/>
</dbReference>
<feature type="compositionally biased region" description="Basic and acidic residues" evidence="17">
    <location>
        <begin position="894"/>
        <end position="903"/>
    </location>
</feature>
<proteinExistence type="inferred from homology"/>
<comment type="function">
    <text evidence="15">Part of the Sec protein translocase complex. Interacts with the SecYEG preprotein conducting channel. Has a central role in coupling the hydrolysis of ATP to the transfer of proteins into and across the cell membrane, serving both as a receptor for the preprotein-SecB complex and as an ATP-driven molecular motor driving the stepwise translocation of polypeptide chains across the membrane.</text>
</comment>
<dbReference type="PROSITE" id="PS01312">
    <property type="entry name" value="SECA"/>
    <property type="match status" value="1"/>
</dbReference>
<dbReference type="PROSITE" id="PS51194">
    <property type="entry name" value="HELICASE_CTER"/>
    <property type="match status" value="1"/>
</dbReference>
<dbReference type="GO" id="GO:0006605">
    <property type="term" value="P:protein targeting"/>
    <property type="evidence" value="ECO:0007669"/>
    <property type="project" value="UniProtKB-UniRule"/>
</dbReference>
<evidence type="ECO:0000259" key="20">
    <source>
        <dbReference type="PROSITE" id="PS51196"/>
    </source>
</evidence>
<name>A0A5N0T3U9_9GAMM</name>
<evidence type="ECO:0000256" key="11">
    <source>
        <dbReference type="ARBA" id="ARBA00022927"/>
    </source>
</evidence>
<dbReference type="GO" id="GO:0046872">
    <property type="term" value="F:metal ion binding"/>
    <property type="evidence" value="ECO:0007669"/>
    <property type="project" value="UniProtKB-KW"/>
</dbReference>
<keyword evidence="5 15" id="KW-0963">Cytoplasm</keyword>
<evidence type="ECO:0000256" key="9">
    <source>
        <dbReference type="ARBA" id="ARBA00022833"/>
    </source>
</evidence>
<dbReference type="SMART" id="SM00957">
    <property type="entry name" value="SecA_DEAD"/>
    <property type="match status" value="1"/>
</dbReference>
<evidence type="ECO:0000256" key="1">
    <source>
        <dbReference type="ARBA" id="ARBA00001947"/>
    </source>
</evidence>
<dbReference type="GO" id="GO:0017038">
    <property type="term" value="P:protein import"/>
    <property type="evidence" value="ECO:0007669"/>
    <property type="project" value="InterPro"/>
</dbReference>
<evidence type="ECO:0000256" key="17">
    <source>
        <dbReference type="SAM" id="MobiDB-lite"/>
    </source>
</evidence>
<dbReference type="FunFam" id="1.10.3060.10:FF:000003">
    <property type="entry name" value="Protein translocase subunit SecA"/>
    <property type="match status" value="1"/>
</dbReference>
<feature type="binding site" evidence="15">
    <location>
        <position position="87"/>
    </location>
    <ligand>
        <name>ATP</name>
        <dbReference type="ChEBI" id="CHEBI:30616"/>
    </ligand>
</feature>
<keyword evidence="22" id="KW-1185">Reference proteome</keyword>
<feature type="compositionally biased region" description="Basic residues" evidence="17">
    <location>
        <begin position="913"/>
        <end position="923"/>
    </location>
</feature>
<dbReference type="FunFam" id="3.90.1440.10:FF:000001">
    <property type="entry name" value="Preprotein translocase subunit SecA"/>
    <property type="match status" value="1"/>
</dbReference>
<evidence type="ECO:0000256" key="5">
    <source>
        <dbReference type="ARBA" id="ARBA00022490"/>
    </source>
</evidence>
<comment type="subcellular location">
    <subcellularLocation>
        <location evidence="15">Cell membrane</location>
        <topology evidence="15">Peripheral membrane protein</topology>
        <orientation evidence="15">Cytoplasmic side</orientation>
    </subcellularLocation>
    <subcellularLocation>
        <location evidence="15">Cytoplasm</location>
    </subcellularLocation>
    <text evidence="15">Distribution is 50-50.</text>
</comment>
<evidence type="ECO:0000256" key="13">
    <source>
        <dbReference type="ARBA" id="ARBA00023010"/>
    </source>
</evidence>
<dbReference type="SMART" id="SM00958">
    <property type="entry name" value="SecA_PP_bind"/>
    <property type="match status" value="1"/>
</dbReference>
<comment type="similarity">
    <text evidence="2 15 16">Belongs to the SecA family.</text>
</comment>
<dbReference type="InterPro" id="IPR014018">
    <property type="entry name" value="SecA_motor_DEAD"/>
</dbReference>
<dbReference type="SUPFAM" id="SSF81767">
    <property type="entry name" value="Pre-protein crosslinking domain of SecA"/>
    <property type="match status" value="1"/>
</dbReference>
<sequence>MLNALTTKIFGSRNDRVVKKLGKAVDAINELEPAMQALSDDELLAKTAEFRERADKGESLDQLLPEAFAAVREASVRTLGLRHYDVQMIGGMVLHDGKIAEMKTGEGKTLMATLAAYLNTLAGGSVHVVTVNDYLARRDAEWMRPVYGALGITVGVAVPGMQPAEKKESYACDIVYATNNELGFDYLRDNMAFSGEQRAQRDRSFAIVDEVDSILIDEARTPLIISGPTEDAPQLYVRIDKLIPHLQRGEMPDDPEQAPTGDFTVDEKQKQVYLTEEGMAHVEDLMVKEGLLGEEDSLYQSNNLSLVHHLNAGLRAHHLYQRDVDYIVKDNEVVIVDEFTGRTLAGRRWSEGLHQAVEAKEGVPIQRENQTLASITFQNYFRLYNKLAGMTGTADTEAYEFQTIYGLEVVVIPTHRPMVRDDRDDLVFLKAANKYDAIVDDIRECMERGQPVLVGTTSIETSELIGNKLRKLKIPHEVLNAKQHEREAHIVAQAGAPGSVTIATNMAGRGTDIVLGGSLEAALEALGEDASEMARAAAKEKWQKLHDQVLEAGGLHIIGTERHESRRIDNQLRGRSGRQGDPGSSRFYLSLEDNLMRIFASDRMANMMQRFGMKEDEAIEAGMLNRAIENAQRKVEAHNFDIRKHLLEYDDVANEQRKVVYGQRQDLMELDDIHETIVEFRNDVFDDIIDRFVPPGSIDEQWDLAGLEQALDGEFGIHVPLTRWEEAGELSSEESIRSRTHQVVNNHFEAREAQTGSEVMRHFEKALMLNVLDQQWKDHLASMDYLRQGIHLRGYAQKQPMQEYKREAFEMFSGLMNSVQHDVMRLLARVQIRAEEDVEAVDAQRRAPAEGVQYRHDEAGGLPTPEPAEPAGGPGGAQGGMPSSGQPPRQEQPVVREGKKVGRNEPCPCGSGRKYKQCHGRLS</sequence>
<dbReference type="InterPro" id="IPR014001">
    <property type="entry name" value="Helicase_ATP-bd"/>
</dbReference>
<dbReference type="InterPro" id="IPR011130">
    <property type="entry name" value="SecA_preprotein_X-link_dom"/>
</dbReference>
<dbReference type="InterPro" id="IPR011115">
    <property type="entry name" value="SecA_DEAD"/>
</dbReference>
<dbReference type="InterPro" id="IPR044722">
    <property type="entry name" value="SecA_SF2_C"/>
</dbReference>
<dbReference type="EC" id="7.4.2.8" evidence="15"/>
<comment type="catalytic activity">
    <reaction evidence="15">
        <text>ATP + H2O + cellular proteinSide 1 = ADP + phosphate + cellular proteinSide 2.</text>
        <dbReference type="EC" id="7.4.2.8"/>
    </reaction>
</comment>
<dbReference type="InterPro" id="IPR036266">
    <property type="entry name" value="SecA_Wing/Scaffold_sf"/>
</dbReference>
<dbReference type="InterPro" id="IPR036670">
    <property type="entry name" value="SecA_X-link_sf"/>
</dbReference>
<keyword evidence="9" id="KW-0862">Zinc</keyword>
<gene>
    <name evidence="15 21" type="primary">secA</name>
    <name evidence="21" type="ORF">F3N42_14455</name>
</gene>
<dbReference type="InterPro" id="IPR011116">
    <property type="entry name" value="SecA_Wing/Scaffold"/>
</dbReference>
<dbReference type="PANTHER" id="PTHR30612">
    <property type="entry name" value="SECA INNER MEMBRANE COMPONENT OF SEC PROTEIN SECRETION SYSTEM"/>
    <property type="match status" value="1"/>
</dbReference>
<feature type="domain" description="SecA family profile" evidence="20">
    <location>
        <begin position="3"/>
        <end position="620"/>
    </location>
</feature>
<dbReference type="NCBIfam" id="TIGR00963">
    <property type="entry name" value="secA"/>
    <property type="match status" value="1"/>
</dbReference>
<dbReference type="GO" id="GO:0005886">
    <property type="term" value="C:plasma membrane"/>
    <property type="evidence" value="ECO:0007669"/>
    <property type="project" value="UniProtKB-SubCell"/>
</dbReference>
<evidence type="ECO:0000256" key="16">
    <source>
        <dbReference type="RuleBase" id="RU003874"/>
    </source>
</evidence>
<reference evidence="21 22" key="1">
    <citation type="submission" date="2019-09" db="EMBL/GenBank/DDBJ databases">
        <title>Wenzhouxiangella sp. Genome sequencing and assembly.</title>
        <authorList>
            <person name="Zhang R."/>
        </authorList>
    </citation>
    <scope>NUCLEOTIDE SEQUENCE [LARGE SCALE GENOMIC DNA]</scope>
    <source>
        <strain evidence="21 22">W260</strain>
    </source>
</reference>
<feature type="binding site" evidence="15">
    <location>
        <begin position="105"/>
        <end position="109"/>
    </location>
    <ligand>
        <name>ATP</name>
        <dbReference type="ChEBI" id="CHEBI:30616"/>
    </ligand>
</feature>
<dbReference type="Pfam" id="PF01043">
    <property type="entry name" value="SecA_PP_bind"/>
    <property type="match status" value="1"/>
</dbReference>
<dbReference type="Gene3D" id="3.40.50.300">
    <property type="entry name" value="P-loop containing nucleotide triphosphate hydrolases"/>
    <property type="match status" value="2"/>
</dbReference>
<dbReference type="Pfam" id="PF07516">
    <property type="entry name" value="SecA_SW"/>
    <property type="match status" value="1"/>
</dbReference>
<dbReference type="InterPro" id="IPR001650">
    <property type="entry name" value="Helicase_C-like"/>
</dbReference>
<dbReference type="EMBL" id="VYXP01000012">
    <property type="protein sequence ID" value="KAA9129735.1"/>
    <property type="molecule type" value="Genomic_DNA"/>
</dbReference>
<feature type="region of interest" description="Disordered" evidence="17">
    <location>
        <begin position="838"/>
        <end position="923"/>
    </location>
</feature>
<dbReference type="PROSITE" id="PS51196">
    <property type="entry name" value="SECA_MOTOR_DEAD"/>
    <property type="match status" value="1"/>
</dbReference>
<dbReference type="GO" id="GO:0008564">
    <property type="term" value="F:protein-exporting ATPase activity"/>
    <property type="evidence" value="ECO:0007669"/>
    <property type="project" value="UniProtKB-EC"/>
</dbReference>
<evidence type="ECO:0000313" key="21">
    <source>
        <dbReference type="EMBL" id="KAA9129735.1"/>
    </source>
</evidence>
<evidence type="ECO:0000256" key="3">
    <source>
        <dbReference type="ARBA" id="ARBA00022448"/>
    </source>
</evidence>
<organism evidence="21 22">
    <name type="scientific">Marinihelvus fidelis</name>
    <dbReference type="NCBI Taxonomy" id="2613842"/>
    <lineage>
        <taxon>Bacteria</taxon>
        <taxon>Pseudomonadati</taxon>
        <taxon>Pseudomonadota</taxon>
        <taxon>Gammaproteobacteria</taxon>
        <taxon>Chromatiales</taxon>
        <taxon>Wenzhouxiangellaceae</taxon>
        <taxon>Marinihelvus</taxon>
    </lineage>
</organism>
<dbReference type="GO" id="GO:0043952">
    <property type="term" value="P:protein transport by the Sec complex"/>
    <property type="evidence" value="ECO:0007669"/>
    <property type="project" value="UniProtKB-ARBA"/>
</dbReference>
<accession>A0A5N0T3U9</accession>
<feature type="domain" description="Helicase ATP-binding" evidence="18">
    <location>
        <begin position="89"/>
        <end position="246"/>
    </location>
</feature>
<dbReference type="NCBIfam" id="NF009538">
    <property type="entry name" value="PRK12904.1"/>
    <property type="match status" value="1"/>
</dbReference>
<evidence type="ECO:0000256" key="7">
    <source>
        <dbReference type="ARBA" id="ARBA00022723"/>
    </source>
</evidence>
<dbReference type="RefSeq" id="WP_150865308.1">
    <property type="nucleotide sequence ID" value="NZ_VYXP01000012.1"/>
</dbReference>
<keyword evidence="3 15" id="KW-0813">Transport</keyword>
<dbReference type="InterPro" id="IPR000185">
    <property type="entry name" value="SecA"/>
</dbReference>
<dbReference type="GO" id="GO:0005829">
    <property type="term" value="C:cytosol"/>
    <property type="evidence" value="ECO:0007669"/>
    <property type="project" value="TreeGrafter"/>
</dbReference>
<keyword evidence="14 15" id="KW-0472">Membrane</keyword>
<dbReference type="FunFam" id="3.40.50.300:FF:000113">
    <property type="entry name" value="Preprotein translocase subunit SecA"/>
    <property type="match status" value="1"/>
</dbReference>
<evidence type="ECO:0000256" key="10">
    <source>
        <dbReference type="ARBA" id="ARBA00022840"/>
    </source>
</evidence>
<keyword evidence="4 15" id="KW-1003">Cell membrane</keyword>
<dbReference type="GO" id="GO:0031522">
    <property type="term" value="C:cell envelope Sec protein transport complex"/>
    <property type="evidence" value="ECO:0007669"/>
    <property type="project" value="TreeGrafter"/>
</dbReference>
<dbReference type="PROSITE" id="PS51192">
    <property type="entry name" value="HELICASE_ATP_BIND_1"/>
    <property type="match status" value="1"/>
</dbReference>
<comment type="subunit">
    <text evidence="15">Monomer and homodimer. Part of the essential Sec protein translocation apparatus which comprises SecA, SecYEG and auxiliary proteins SecDF-YajC and YidC.</text>
</comment>
<dbReference type="PANTHER" id="PTHR30612:SF0">
    <property type="entry name" value="CHLOROPLAST PROTEIN-TRANSPORTING ATPASE"/>
    <property type="match status" value="1"/>
</dbReference>
<feature type="compositionally biased region" description="Basic and acidic residues" evidence="17">
    <location>
        <begin position="842"/>
        <end position="859"/>
    </location>
</feature>
<evidence type="ECO:0000256" key="6">
    <source>
        <dbReference type="ARBA" id="ARBA00022519"/>
    </source>
</evidence>
<protein>
    <recommendedName>
        <fullName evidence="15 16">Protein translocase subunit SecA</fullName>
        <ecNumber evidence="15">7.4.2.8</ecNumber>
    </recommendedName>
</protein>
<evidence type="ECO:0000259" key="19">
    <source>
        <dbReference type="PROSITE" id="PS51194"/>
    </source>
</evidence>
<dbReference type="Gene3D" id="1.10.3060.10">
    <property type="entry name" value="Helical scaffold and wing domains of SecA"/>
    <property type="match status" value="1"/>
</dbReference>
<evidence type="ECO:0000256" key="12">
    <source>
        <dbReference type="ARBA" id="ARBA00022967"/>
    </source>
</evidence>
<keyword evidence="6" id="KW-0997">Cell inner membrane</keyword>
<dbReference type="PRINTS" id="PR00906">
    <property type="entry name" value="SECA"/>
</dbReference>
<evidence type="ECO:0000256" key="8">
    <source>
        <dbReference type="ARBA" id="ARBA00022741"/>
    </source>
</evidence>
<comment type="cofactor">
    <cofactor evidence="1">
        <name>Zn(2+)</name>
        <dbReference type="ChEBI" id="CHEBI:29105"/>
    </cofactor>
</comment>
<dbReference type="AlphaFoldDB" id="A0A5N0T3U9"/>
<dbReference type="Pfam" id="PF07517">
    <property type="entry name" value="SecA_DEAD"/>
    <property type="match status" value="1"/>
</dbReference>
<keyword evidence="7" id="KW-0479">Metal-binding</keyword>
<dbReference type="Proteomes" id="UP000325372">
    <property type="component" value="Unassembled WGS sequence"/>
</dbReference>
<dbReference type="Gene3D" id="3.90.1440.10">
    <property type="entry name" value="SecA, preprotein cross-linking domain"/>
    <property type="match status" value="1"/>
</dbReference>
<dbReference type="CDD" id="cd18803">
    <property type="entry name" value="SF2_C_secA"/>
    <property type="match status" value="1"/>
</dbReference>